<dbReference type="AlphaFoldDB" id="A0A1T4RME3"/>
<gene>
    <name evidence="1" type="ORF">SAMN02745116_02635</name>
</gene>
<reference evidence="1 2" key="1">
    <citation type="submission" date="2017-02" db="EMBL/GenBank/DDBJ databases">
        <authorList>
            <person name="Peterson S.W."/>
        </authorList>
    </citation>
    <scope>NUCLEOTIDE SEQUENCE [LARGE SCALE GENOMIC DNA]</scope>
    <source>
        <strain evidence="1 2">ATCC BAA-1030</strain>
    </source>
</reference>
<evidence type="ECO:0000313" key="1">
    <source>
        <dbReference type="EMBL" id="SKA16908.1"/>
    </source>
</evidence>
<dbReference type="STRING" id="263852.SAMN02745116_02635"/>
<sequence>AKLMILDYTGLETEEWENVPVLAMYQRQLAKVLENRAGVEGETSRSEGDISRNFEEGLIPKSIRQSLSKYVKTKVVGL</sequence>
<evidence type="ECO:0000313" key="2">
    <source>
        <dbReference type="Proteomes" id="UP000190328"/>
    </source>
</evidence>
<feature type="non-terminal residue" evidence="1">
    <location>
        <position position="1"/>
    </location>
</feature>
<organism evidence="1 2">
    <name type="scientific">Pilibacter termitis</name>
    <dbReference type="NCBI Taxonomy" id="263852"/>
    <lineage>
        <taxon>Bacteria</taxon>
        <taxon>Bacillati</taxon>
        <taxon>Bacillota</taxon>
        <taxon>Bacilli</taxon>
        <taxon>Lactobacillales</taxon>
        <taxon>Enterococcaceae</taxon>
        <taxon>Pilibacter</taxon>
    </lineage>
</organism>
<dbReference type="Proteomes" id="UP000190328">
    <property type="component" value="Unassembled WGS sequence"/>
</dbReference>
<protein>
    <submittedName>
        <fullName evidence="1">Uncharacterized protein</fullName>
    </submittedName>
</protein>
<name>A0A1T4RME3_9ENTE</name>
<keyword evidence="2" id="KW-1185">Reference proteome</keyword>
<proteinExistence type="predicted"/>
<accession>A0A1T4RME3</accession>
<dbReference type="EMBL" id="FUXI01000058">
    <property type="protein sequence ID" value="SKA16908.1"/>
    <property type="molecule type" value="Genomic_DNA"/>
</dbReference>